<dbReference type="GeneID" id="78219843"/>
<keyword evidence="3" id="KW-1185">Reference proteome</keyword>
<evidence type="ECO:0000313" key="2">
    <source>
        <dbReference type="EMBL" id="MBD2686882.1"/>
    </source>
</evidence>
<proteinExistence type="predicted"/>
<dbReference type="SUPFAM" id="SSF55729">
    <property type="entry name" value="Acyl-CoA N-acyltransferases (Nat)"/>
    <property type="match status" value="1"/>
</dbReference>
<dbReference type="CDD" id="cd04301">
    <property type="entry name" value="NAT_SF"/>
    <property type="match status" value="1"/>
</dbReference>
<dbReference type="InterPro" id="IPR000182">
    <property type="entry name" value="GNAT_dom"/>
</dbReference>
<name>A0ABR8IU45_APHFL</name>
<dbReference type="Pfam" id="PF00583">
    <property type="entry name" value="Acetyltransf_1"/>
    <property type="match status" value="1"/>
</dbReference>
<dbReference type="RefSeq" id="WP_190387851.1">
    <property type="nucleotide sequence ID" value="NZ_JACJTM010000046.1"/>
</dbReference>
<dbReference type="InterPro" id="IPR016181">
    <property type="entry name" value="Acyl_CoA_acyltransferase"/>
</dbReference>
<gene>
    <name evidence="2" type="ORF">H6G43_17035</name>
</gene>
<dbReference type="Proteomes" id="UP000660270">
    <property type="component" value="Unassembled WGS sequence"/>
</dbReference>
<dbReference type="EMBL" id="JACJTM010000046">
    <property type="protein sequence ID" value="MBD2686882.1"/>
    <property type="molecule type" value="Genomic_DNA"/>
</dbReference>
<reference evidence="2 3" key="1">
    <citation type="journal article" date="2020" name="ISME J.">
        <title>Comparative genomics reveals insights into cyanobacterial evolution and habitat adaptation.</title>
        <authorList>
            <person name="Chen M.Y."/>
            <person name="Teng W.K."/>
            <person name="Zhao L."/>
            <person name="Hu C.X."/>
            <person name="Zhou Y.K."/>
            <person name="Han B.P."/>
            <person name="Song L.R."/>
            <person name="Shu W.S."/>
        </authorList>
    </citation>
    <scope>NUCLEOTIDE SEQUENCE [LARGE SCALE GENOMIC DNA]</scope>
    <source>
        <strain evidence="2 3">FACHB-1249</strain>
    </source>
</reference>
<dbReference type="PROSITE" id="PS51186">
    <property type="entry name" value="GNAT"/>
    <property type="match status" value="1"/>
</dbReference>
<protein>
    <recommendedName>
        <fullName evidence="1">N-acetyltransferase domain-containing protein</fullName>
    </recommendedName>
</protein>
<organism evidence="2 3">
    <name type="scientific">Aphanizomenon flos-aquae FACHB-1249</name>
    <dbReference type="NCBI Taxonomy" id="2692889"/>
    <lineage>
        <taxon>Bacteria</taxon>
        <taxon>Bacillati</taxon>
        <taxon>Cyanobacteriota</taxon>
        <taxon>Cyanophyceae</taxon>
        <taxon>Nostocales</taxon>
        <taxon>Aphanizomenonaceae</taxon>
        <taxon>Aphanizomenon</taxon>
    </lineage>
</organism>
<sequence>MNPYELPAGIEIKRDFEREEKEKLFNPGNLDTFYKILWNYKEAGYASYRLTGSNWKIDWFLIYEEDRENGLGTHLLKYIIQKMWSEQRISIKIHPGPNRKKLISLLLTNKFQKEDVDYVLYPEDQ</sequence>
<comment type="caution">
    <text evidence="2">The sequence shown here is derived from an EMBL/GenBank/DDBJ whole genome shotgun (WGS) entry which is preliminary data.</text>
</comment>
<accession>A0ABR8IU45</accession>
<evidence type="ECO:0000313" key="3">
    <source>
        <dbReference type="Proteomes" id="UP000660270"/>
    </source>
</evidence>
<evidence type="ECO:0000259" key="1">
    <source>
        <dbReference type="PROSITE" id="PS51186"/>
    </source>
</evidence>
<dbReference type="Gene3D" id="3.40.630.30">
    <property type="match status" value="1"/>
</dbReference>
<feature type="domain" description="N-acetyltransferase" evidence="1">
    <location>
        <begin position="1"/>
        <end position="125"/>
    </location>
</feature>